<dbReference type="EMBL" id="CATQJL010000112">
    <property type="protein sequence ID" value="CAJ0595140.1"/>
    <property type="molecule type" value="Genomic_DNA"/>
</dbReference>
<dbReference type="Gene3D" id="2.10.25.10">
    <property type="entry name" value="Laminin"/>
    <property type="match status" value="2"/>
</dbReference>
<dbReference type="InterPro" id="IPR002919">
    <property type="entry name" value="TIL_dom"/>
</dbReference>
<proteinExistence type="predicted"/>
<evidence type="ECO:0000313" key="4">
    <source>
        <dbReference type="Proteomes" id="UP001176961"/>
    </source>
</evidence>
<reference evidence="3" key="1">
    <citation type="submission" date="2023-07" db="EMBL/GenBank/DDBJ databases">
        <authorList>
            <consortium name="CYATHOMIX"/>
        </authorList>
    </citation>
    <scope>NUCLEOTIDE SEQUENCE</scope>
    <source>
        <strain evidence="3">N/A</strain>
    </source>
</reference>
<protein>
    <recommendedName>
        <fullName evidence="2">TIL domain-containing protein</fullName>
    </recommendedName>
</protein>
<feature type="domain" description="TIL" evidence="2">
    <location>
        <begin position="39"/>
        <end position="87"/>
    </location>
</feature>
<dbReference type="SUPFAM" id="SSF57567">
    <property type="entry name" value="Serine protease inhibitors"/>
    <property type="match status" value="1"/>
</dbReference>
<comment type="caution">
    <text evidence="3">The sequence shown here is derived from an EMBL/GenBank/DDBJ whole genome shotgun (WGS) entry which is preliminary data.</text>
</comment>
<dbReference type="GO" id="GO:0004867">
    <property type="term" value="F:serine-type endopeptidase inhibitor activity"/>
    <property type="evidence" value="ECO:0007669"/>
    <property type="project" value="UniProtKB-KW"/>
</dbReference>
<accession>A0AA36GN85</accession>
<dbReference type="CDD" id="cd19941">
    <property type="entry name" value="TIL"/>
    <property type="match status" value="1"/>
</dbReference>
<dbReference type="InterPro" id="IPR036084">
    <property type="entry name" value="Ser_inhib-like_sf"/>
</dbReference>
<dbReference type="Pfam" id="PF01826">
    <property type="entry name" value="TIL"/>
    <property type="match status" value="1"/>
</dbReference>
<name>A0AA36GN85_CYLNA</name>
<evidence type="ECO:0000256" key="1">
    <source>
        <dbReference type="ARBA" id="ARBA00022900"/>
    </source>
</evidence>
<keyword evidence="4" id="KW-1185">Reference proteome</keyword>
<dbReference type="Proteomes" id="UP001176961">
    <property type="component" value="Unassembled WGS sequence"/>
</dbReference>
<evidence type="ECO:0000259" key="2">
    <source>
        <dbReference type="Pfam" id="PF01826"/>
    </source>
</evidence>
<gene>
    <name evidence="3" type="ORF">CYNAS_LOCUS7123</name>
</gene>
<keyword evidence="1" id="KW-0646">Protease inhibitor</keyword>
<dbReference type="AlphaFoldDB" id="A0AA36GN85"/>
<keyword evidence="1" id="KW-0722">Serine protease inhibitor</keyword>
<evidence type="ECO:0000313" key="3">
    <source>
        <dbReference type="EMBL" id="CAJ0595140.1"/>
    </source>
</evidence>
<sequence length="179" mass="20485">MPSTLLVIAIAVFDYSNGHDQKLTLEQLDNMTNRQGKSCPENMEWTFCLQFGPTCNNHLRPHRWLAMCRAGCQCKDGFYESYGRCVSDCSKEKCPGPNEIRSNCTAWPLCQPNCFIRKETKNISNNCEESCLPTECECEKGYIRVYDGWGMYKCISLPTCEKLKKQYGSALPSDFKLKE</sequence>
<organism evidence="3 4">
    <name type="scientific">Cylicocyclus nassatus</name>
    <name type="common">Nematode worm</name>
    <dbReference type="NCBI Taxonomy" id="53992"/>
    <lineage>
        <taxon>Eukaryota</taxon>
        <taxon>Metazoa</taxon>
        <taxon>Ecdysozoa</taxon>
        <taxon>Nematoda</taxon>
        <taxon>Chromadorea</taxon>
        <taxon>Rhabditida</taxon>
        <taxon>Rhabditina</taxon>
        <taxon>Rhabditomorpha</taxon>
        <taxon>Strongyloidea</taxon>
        <taxon>Strongylidae</taxon>
        <taxon>Cylicocyclus</taxon>
    </lineage>
</organism>